<accession>A0A246JXI7</accession>
<keyword evidence="2" id="KW-1185">Reference proteome</keyword>
<proteinExistence type="predicted"/>
<dbReference type="InterPro" id="IPR031538">
    <property type="entry name" value="Anti-TRAP"/>
</dbReference>
<organism evidence="1 2">
    <name type="scientific">Sphingopyxis witflariensis</name>
    <dbReference type="NCBI Taxonomy" id="173675"/>
    <lineage>
        <taxon>Bacteria</taxon>
        <taxon>Pseudomonadati</taxon>
        <taxon>Pseudomonadota</taxon>
        <taxon>Alphaproteobacteria</taxon>
        <taxon>Sphingomonadales</taxon>
        <taxon>Sphingomonadaceae</taxon>
        <taxon>Sphingopyxis</taxon>
    </lineage>
</organism>
<evidence type="ECO:0000313" key="1">
    <source>
        <dbReference type="EMBL" id="OWQ97794.1"/>
    </source>
</evidence>
<dbReference type="Gene3D" id="6.20.20.10">
    <property type="match status" value="1"/>
</dbReference>
<evidence type="ECO:0000313" key="2">
    <source>
        <dbReference type="Proteomes" id="UP000197097"/>
    </source>
</evidence>
<name>A0A246JXI7_9SPHN</name>
<protein>
    <submittedName>
        <fullName evidence="1">Uncharacterized protein</fullName>
    </submittedName>
</protein>
<dbReference type="EMBL" id="NISJ01000004">
    <property type="protein sequence ID" value="OWQ97794.1"/>
    <property type="molecule type" value="Genomic_DNA"/>
</dbReference>
<gene>
    <name evidence="1" type="ORF">CDQ91_09060</name>
</gene>
<dbReference type="RefSeq" id="WP_088472408.1">
    <property type="nucleotide sequence ID" value="NZ_NISJ01000004.1"/>
</dbReference>
<comment type="caution">
    <text evidence="1">The sequence shown here is derived from an EMBL/GenBank/DDBJ whole genome shotgun (WGS) entry which is preliminary data.</text>
</comment>
<dbReference type="InterPro" id="IPR036410">
    <property type="entry name" value="HSP_DnaJ_Cys-rich_dom_sf"/>
</dbReference>
<dbReference type="OrthoDB" id="7449554at2"/>
<dbReference type="AlphaFoldDB" id="A0A246JXI7"/>
<dbReference type="SUPFAM" id="SSF57938">
    <property type="entry name" value="DnaJ/Hsp40 cysteine-rich domain"/>
    <property type="match status" value="1"/>
</dbReference>
<reference evidence="1 2" key="1">
    <citation type="journal article" date="2002" name="Int. J. Syst. Evol. Microbiol.">
        <title>Sphingopyxis witflariensis sp. nov., isolated from activated sludge.</title>
        <authorList>
            <person name="Kampfer P."/>
            <person name="Witzenberger R."/>
            <person name="Denner E.B."/>
            <person name="Busse H.J."/>
            <person name="Neef A."/>
        </authorList>
    </citation>
    <scope>NUCLEOTIDE SEQUENCE [LARGE SCALE GENOMIC DNA]</scope>
    <source>
        <strain evidence="1 2">DSM 14551</strain>
    </source>
</reference>
<dbReference type="Proteomes" id="UP000197097">
    <property type="component" value="Unassembled WGS sequence"/>
</dbReference>
<sequence>MSHPSNIVYCTGPGDPHAFDGISVRHRRNALGGDLDVRCPVCSGHGQWNSQIDLISHRSIRVPCPKCDGRGWIETGADMVPSHDIALSPEGRPVWVVRLDHSDDVEDGPDVPT</sequence>
<dbReference type="Pfam" id="PF15777">
    <property type="entry name" value="Anti-TRAP"/>
    <property type="match status" value="1"/>
</dbReference>